<organism evidence="14 15">
    <name type="scientific">Anaerocolumna jejuensis DSM 15929</name>
    <dbReference type="NCBI Taxonomy" id="1121322"/>
    <lineage>
        <taxon>Bacteria</taxon>
        <taxon>Bacillati</taxon>
        <taxon>Bacillota</taxon>
        <taxon>Clostridia</taxon>
        <taxon>Lachnospirales</taxon>
        <taxon>Lachnospiraceae</taxon>
        <taxon>Anaerocolumna</taxon>
    </lineage>
</organism>
<feature type="transmembrane region" description="Helical" evidence="13">
    <location>
        <begin position="170"/>
        <end position="190"/>
    </location>
</feature>
<dbReference type="GO" id="GO:0042910">
    <property type="term" value="F:xenobiotic transmembrane transporter activity"/>
    <property type="evidence" value="ECO:0007669"/>
    <property type="project" value="InterPro"/>
</dbReference>
<evidence type="ECO:0000256" key="5">
    <source>
        <dbReference type="ARBA" id="ARBA00022448"/>
    </source>
</evidence>
<feature type="transmembrane region" description="Helical" evidence="13">
    <location>
        <begin position="138"/>
        <end position="158"/>
    </location>
</feature>
<comment type="subcellular location">
    <subcellularLocation>
        <location evidence="2">Cell membrane</location>
        <topology evidence="2">Multi-pass membrane protein</topology>
    </subcellularLocation>
</comment>
<feature type="transmembrane region" description="Helical" evidence="13">
    <location>
        <begin position="389"/>
        <end position="409"/>
    </location>
</feature>
<dbReference type="AlphaFoldDB" id="A0A1M6VW00"/>
<keyword evidence="8 13" id="KW-0812">Transmembrane</keyword>
<evidence type="ECO:0000256" key="10">
    <source>
        <dbReference type="ARBA" id="ARBA00023065"/>
    </source>
</evidence>
<keyword evidence="11 13" id="KW-0472">Membrane</keyword>
<keyword evidence="7" id="KW-1003">Cell membrane</keyword>
<proteinExistence type="inferred from homology"/>
<comment type="function">
    <text evidence="1">Multidrug efflux pump.</text>
</comment>
<dbReference type="Proteomes" id="UP000184386">
    <property type="component" value="Unassembled WGS sequence"/>
</dbReference>
<evidence type="ECO:0000256" key="9">
    <source>
        <dbReference type="ARBA" id="ARBA00022989"/>
    </source>
</evidence>
<feature type="transmembrane region" description="Helical" evidence="13">
    <location>
        <begin position="322"/>
        <end position="343"/>
    </location>
</feature>
<dbReference type="OrthoDB" id="62420at2"/>
<dbReference type="CDD" id="cd13137">
    <property type="entry name" value="MATE_NorM_like"/>
    <property type="match status" value="1"/>
</dbReference>
<gene>
    <name evidence="14" type="ORF">SAMN02745136_03528</name>
</gene>
<keyword evidence="10" id="KW-0406">Ion transport</keyword>
<evidence type="ECO:0000256" key="12">
    <source>
        <dbReference type="ARBA" id="ARBA00031636"/>
    </source>
</evidence>
<dbReference type="GO" id="GO:0006811">
    <property type="term" value="P:monoatomic ion transport"/>
    <property type="evidence" value="ECO:0007669"/>
    <property type="project" value="UniProtKB-KW"/>
</dbReference>
<dbReference type="PIRSF" id="PIRSF006603">
    <property type="entry name" value="DinF"/>
    <property type="match status" value="1"/>
</dbReference>
<reference evidence="14 15" key="1">
    <citation type="submission" date="2016-11" db="EMBL/GenBank/DDBJ databases">
        <authorList>
            <person name="Jaros S."/>
            <person name="Januszkiewicz K."/>
            <person name="Wedrychowicz H."/>
        </authorList>
    </citation>
    <scope>NUCLEOTIDE SEQUENCE [LARGE SCALE GENOMIC DNA]</scope>
    <source>
        <strain evidence="14 15">DSM 15929</strain>
    </source>
</reference>
<dbReference type="Pfam" id="PF01554">
    <property type="entry name" value="MatE"/>
    <property type="match status" value="2"/>
</dbReference>
<evidence type="ECO:0000313" key="14">
    <source>
        <dbReference type="EMBL" id="SHK85555.1"/>
    </source>
</evidence>
<evidence type="ECO:0000256" key="7">
    <source>
        <dbReference type="ARBA" id="ARBA00022475"/>
    </source>
</evidence>
<feature type="transmembrane region" description="Helical" evidence="13">
    <location>
        <begin position="57"/>
        <end position="78"/>
    </location>
</feature>
<feature type="transmembrane region" description="Helical" evidence="13">
    <location>
        <begin position="196"/>
        <end position="216"/>
    </location>
</feature>
<dbReference type="GO" id="GO:0015297">
    <property type="term" value="F:antiporter activity"/>
    <property type="evidence" value="ECO:0007669"/>
    <property type="project" value="UniProtKB-KW"/>
</dbReference>
<evidence type="ECO:0000256" key="3">
    <source>
        <dbReference type="ARBA" id="ARBA00010199"/>
    </source>
</evidence>
<dbReference type="NCBIfam" id="TIGR00797">
    <property type="entry name" value="matE"/>
    <property type="match status" value="1"/>
</dbReference>
<keyword evidence="9 13" id="KW-1133">Transmembrane helix</keyword>
<dbReference type="GO" id="GO:0005886">
    <property type="term" value="C:plasma membrane"/>
    <property type="evidence" value="ECO:0007669"/>
    <property type="project" value="UniProtKB-SubCell"/>
</dbReference>
<keyword evidence="6" id="KW-0050">Antiport</keyword>
<protein>
    <recommendedName>
        <fullName evidence="4">Probable multidrug resistance protein NorM</fullName>
    </recommendedName>
    <alternativeName>
        <fullName evidence="12">Multidrug-efflux transporter</fullName>
    </alternativeName>
</protein>
<evidence type="ECO:0000256" key="4">
    <source>
        <dbReference type="ARBA" id="ARBA00020268"/>
    </source>
</evidence>
<dbReference type="InterPro" id="IPR002528">
    <property type="entry name" value="MATE_fam"/>
</dbReference>
<accession>A0A1M6VW00</accession>
<evidence type="ECO:0000256" key="1">
    <source>
        <dbReference type="ARBA" id="ARBA00003408"/>
    </source>
</evidence>
<dbReference type="InterPro" id="IPR050222">
    <property type="entry name" value="MATE_MdtK"/>
</dbReference>
<feature type="transmembrane region" description="Helical" evidence="13">
    <location>
        <begin position="281"/>
        <end position="301"/>
    </location>
</feature>
<dbReference type="RefSeq" id="WP_073278163.1">
    <property type="nucleotide sequence ID" value="NZ_FRAC01000018.1"/>
</dbReference>
<evidence type="ECO:0000256" key="2">
    <source>
        <dbReference type="ARBA" id="ARBA00004651"/>
    </source>
</evidence>
<dbReference type="InterPro" id="IPR048279">
    <property type="entry name" value="MdtK-like"/>
</dbReference>
<dbReference type="PANTHER" id="PTHR43298">
    <property type="entry name" value="MULTIDRUG RESISTANCE PROTEIN NORM-RELATED"/>
    <property type="match status" value="1"/>
</dbReference>
<name>A0A1M6VW00_9FIRM</name>
<dbReference type="PANTHER" id="PTHR43298:SF2">
    <property type="entry name" value="FMN_FAD EXPORTER YEEO-RELATED"/>
    <property type="match status" value="1"/>
</dbReference>
<evidence type="ECO:0000256" key="11">
    <source>
        <dbReference type="ARBA" id="ARBA00023136"/>
    </source>
</evidence>
<evidence type="ECO:0000313" key="15">
    <source>
        <dbReference type="Proteomes" id="UP000184386"/>
    </source>
</evidence>
<feature type="transmembrane region" description="Helical" evidence="13">
    <location>
        <begin position="99"/>
        <end position="118"/>
    </location>
</feature>
<evidence type="ECO:0000256" key="8">
    <source>
        <dbReference type="ARBA" id="ARBA00022692"/>
    </source>
</evidence>
<keyword evidence="5" id="KW-0813">Transport</keyword>
<sequence length="450" mass="49410">MESTLEKKRFFTNRDLFSLFLPLTIEQGLEYTVGMAASMMVAQVGEAAVSGVSLVDFVMALIISIFAALATGGAVIAGQYLGRKETDNAKKAANQLVKASFVLALIITVLLYLCKPLILHNLFGSITKEVEDAANQYFIIVAMSVPFLALYNAGAAIFRTMGNAKLPMKIMLFMNGLNIAGNALLVTGFHMGVFGVAIPTLVSRAGAALIILFLAYRKDFELRITNFVTTRFDFFMLKKILNIGAPFGFENGMFYLGRLVVLSIVSVFGTTSIAANSVSGTIVMFEVLPGMAMNLGLSVIISRCIGAGDYEQAKYYKKKVRVLMHMCFVISSAIVLACMPLILKVYHLSAEANTMTWTIVIAHAALMILIWPSSYMLPIVFRGAGDAKFPMAVSIVSMIFCRIALSYVFAEGLHMGMLGTWAAMFVDWIVKAVIYEWHYKSEKWMSFHAI</sequence>
<keyword evidence="15" id="KW-1185">Reference proteome</keyword>
<comment type="similarity">
    <text evidence="3">Belongs to the multi antimicrobial extrusion (MATE) (TC 2.A.66.1) family.</text>
</comment>
<feature type="transmembrane region" description="Helical" evidence="13">
    <location>
        <begin position="355"/>
        <end position="377"/>
    </location>
</feature>
<evidence type="ECO:0000256" key="13">
    <source>
        <dbReference type="SAM" id="Phobius"/>
    </source>
</evidence>
<evidence type="ECO:0000256" key="6">
    <source>
        <dbReference type="ARBA" id="ARBA00022449"/>
    </source>
</evidence>
<dbReference type="STRING" id="1121322.SAMN02745136_03528"/>
<dbReference type="EMBL" id="FRAC01000018">
    <property type="protein sequence ID" value="SHK85555.1"/>
    <property type="molecule type" value="Genomic_DNA"/>
</dbReference>